<organism evidence="1 2">
    <name type="scientific">Rosa chinensis</name>
    <name type="common">China rose</name>
    <dbReference type="NCBI Taxonomy" id="74649"/>
    <lineage>
        <taxon>Eukaryota</taxon>
        <taxon>Viridiplantae</taxon>
        <taxon>Streptophyta</taxon>
        <taxon>Embryophyta</taxon>
        <taxon>Tracheophyta</taxon>
        <taxon>Spermatophyta</taxon>
        <taxon>Magnoliopsida</taxon>
        <taxon>eudicotyledons</taxon>
        <taxon>Gunneridae</taxon>
        <taxon>Pentapetalae</taxon>
        <taxon>rosids</taxon>
        <taxon>fabids</taxon>
        <taxon>Rosales</taxon>
        <taxon>Rosaceae</taxon>
        <taxon>Rosoideae</taxon>
        <taxon>Rosoideae incertae sedis</taxon>
        <taxon>Rosa</taxon>
    </lineage>
</organism>
<dbReference type="Proteomes" id="UP000238479">
    <property type="component" value="Chromosome 4"/>
</dbReference>
<dbReference type="EMBL" id="PDCK01000042">
    <property type="protein sequence ID" value="PRQ37816.1"/>
    <property type="molecule type" value="Genomic_DNA"/>
</dbReference>
<reference evidence="1 2" key="1">
    <citation type="journal article" date="2018" name="Nat. Genet.">
        <title>The Rosa genome provides new insights in the design of modern roses.</title>
        <authorList>
            <person name="Bendahmane M."/>
        </authorList>
    </citation>
    <scope>NUCLEOTIDE SEQUENCE [LARGE SCALE GENOMIC DNA]</scope>
    <source>
        <strain evidence="2">cv. Old Blush</strain>
    </source>
</reference>
<gene>
    <name evidence="1" type="ORF">RchiOBHm_Chr4g0406881</name>
</gene>
<sequence length="98" mass="11110">MNMSCQINKLSIIWGRQLTRCSLPSGCCVSDRRLCLERCCLQVSNLWCFHRASEKGHVGAAIADGSLFLQGVEVLESVMNLTETRQKWQESDFRSLQT</sequence>
<dbReference type="Gramene" id="PRQ37816">
    <property type="protein sequence ID" value="PRQ37816"/>
    <property type="gene ID" value="RchiOBHm_Chr4g0406881"/>
</dbReference>
<keyword evidence="2" id="KW-1185">Reference proteome</keyword>
<protein>
    <submittedName>
        <fullName evidence="1">Uncharacterized protein</fullName>
    </submittedName>
</protein>
<dbReference type="PANTHER" id="PTHR45500:SF1">
    <property type="entry name" value="OS02G0202600 PROTEIN"/>
    <property type="match status" value="1"/>
</dbReference>
<evidence type="ECO:0000313" key="1">
    <source>
        <dbReference type="EMBL" id="PRQ37816.1"/>
    </source>
</evidence>
<comment type="caution">
    <text evidence="1">The sequence shown here is derived from an EMBL/GenBank/DDBJ whole genome shotgun (WGS) entry which is preliminary data.</text>
</comment>
<proteinExistence type="predicted"/>
<name>A0A2P6QUF9_ROSCH</name>
<dbReference type="PANTHER" id="PTHR45500">
    <property type="entry name" value="OS02G0202600 PROTEIN"/>
    <property type="match status" value="1"/>
</dbReference>
<dbReference type="STRING" id="74649.A0A2P6QUF9"/>
<accession>A0A2P6QUF9</accession>
<dbReference type="AlphaFoldDB" id="A0A2P6QUF9"/>
<evidence type="ECO:0000313" key="2">
    <source>
        <dbReference type="Proteomes" id="UP000238479"/>
    </source>
</evidence>